<evidence type="ECO:0000256" key="1">
    <source>
        <dbReference type="SAM" id="MobiDB-lite"/>
    </source>
</evidence>
<dbReference type="OrthoDB" id="430987at2759"/>
<dbReference type="EMBL" id="CAJNDS010000513">
    <property type="protein sequence ID" value="CAE7213609.1"/>
    <property type="molecule type" value="Genomic_DNA"/>
</dbReference>
<protein>
    <submittedName>
        <fullName evidence="2">Uncharacterized protein</fullName>
    </submittedName>
</protein>
<feature type="compositionally biased region" description="Polar residues" evidence="1">
    <location>
        <begin position="76"/>
        <end position="85"/>
    </location>
</feature>
<feature type="region of interest" description="Disordered" evidence="1">
    <location>
        <begin position="76"/>
        <end position="109"/>
    </location>
</feature>
<proteinExistence type="predicted"/>
<gene>
    <name evidence="2" type="ORF">SNAT2548_LOCUS7348</name>
</gene>
<evidence type="ECO:0000313" key="3">
    <source>
        <dbReference type="Proteomes" id="UP000604046"/>
    </source>
</evidence>
<sequence length="120" mass="13141">ALREVEEEKKETFASKLQAAIDSAEARQAEQETAQKAVSAREAERSDFLIRQVLAQDRARKAMDAMAAVERLRNPVTDSADSATQDVDMVESKDSQTAVEPSKVEPPMGDLLRHATELGA</sequence>
<dbReference type="Proteomes" id="UP000604046">
    <property type="component" value="Unassembled WGS sequence"/>
</dbReference>
<reference evidence="2" key="1">
    <citation type="submission" date="2021-02" db="EMBL/GenBank/DDBJ databases">
        <authorList>
            <person name="Dougan E. K."/>
            <person name="Rhodes N."/>
            <person name="Thang M."/>
            <person name="Chan C."/>
        </authorList>
    </citation>
    <scope>NUCLEOTIDE SEQUENCE</scope>
</reference>
<feature type="non-terminal residue" evidence="2">
    <location>
        <position position="120"/>
    </location>
</feature>
<comment type="caution">
    <text evidence="2">The sequence shown here is derived from an EMBL/GenBank/DDBJ whole genome shotgun (WGS) entry which is preliminary data.</text>
</comment>
<accession>A0A812JSZ1</accession>
<dbReference type="AlphaFoldDB" id="A0A812JSZ1"/>
<evidence type="ECO:0000313" key="2">
    <source>
        <dbReference type="EMBL" id="CAE7213609.1"/>
    </source>
</evidence>
<organism evidence="2 3">
    <name type="scientific">Symbiodinium natans</name>
    <dbReference type="NCBI Taxonomy" id="878477"/>
    <lineage>
        <taxon>Eukaryota</taxon>
        <taxon>Sar</taxon>
        <taxon>Alveolata</taxon>
        <taxon>Dinophyceae</taxon>
        <taxon>Suessiales</taxon>
        <taxon>Symbiodiniaceae</taxon>
        <taxon>Symbiodinium</taxon>
    </lineage>
</organism>
<name>A0A812JSZ1_9DINO</name>
<keyword evidence="3" id="KW-1185">Reference proteome</keyword>